<gene>
    <name evidence="1" type="ORF">GCM10010917_10280</name>
</gene>
<accession>A0ABQ1FSD9</accession>
<name>A0ABQ1FSD9_9BACL</name>
<comment type="caution">
    <text evidence="1">The sequence shown here is derived from an EMBL/GenBank/DDBJ whole genome shotgun (WGS) entry which is preliminary data.</text>
</comment>
<dbReference type="EMBL" id="BMHF01000002">
    <property type="protein sequence ID" value="GGA27355.1"/>
    <property type="molecule type" value="Genomic_DNA"/>
</dbReference>
<protein>
    <submittedName>
        <fullName evidence="1">Uncharacterized protein</fullName>
    </submittedName>
</protein>
<evidence type="ECO:0000313" key="2">
    <source>
        <dbReference type="Proteomes" id="UP000609323"/>
    </source>
</evidence>
<evidence type="ECO:0000313" key="1">
    <source>
        <dbReference type="EMBL" id="GGA27355.1"/>
    </source>
</evidence>
<proteinExistence type="predicted"/>
<sequence length="144" mass="16645">MLADLLKPLMPGEGSIVISALYEGLGEYSGIYIGDEQIITLSNKHTPVLMSMEQFSQMHSTRFRSEIYWACRLFNRHAVRFPEAAQRALHTLDNSSYKTMLINSHQFCSGCLTGNFDNEDIQLSELKKRIKELYPHRHVWHKQS</sequence>
<dbReference type="Proteomes" id="UP000609323">
    <property type="component" value="Unassembled WGS sequence"/>
</dbReference>
<dbReference type="RefSeq" id="WP_094095499.1">
    <property type="nucleotide sequence ID" value="NZ_BMHF01000002.1"/>
</dbReference>
<organism evidence="1 2">
    <name type="scientific">Paenibacillus physcomitrellae</name>
    <dbReference type="NCBI Taxonomy" id="1619311"/>
    <lineage>
        <taxon>Bacteria</taxon>
        <taxon>Bacillati</taxon>
        <taxon>Bacillota</taxon>
        <taxon>Bacilli</taxon>
        <taxon>Bacillales</taxon>
        <taxon>Paenibacillaceae</taxon>
        <taxon>Paenibacillus</taxon>
    </lineage>
</organism>
<keyword evidence="2" id="KW-1185">Reference proteome</keyword>
<reference evidence="2" key="1">
    <citation type="journal article" date="2019" name="Int. J. Syst. Evol. Microbiol.">
        <title>The Global Catalogue of Microorganisms (GCM) 10K type strain sequencing project: providing services to taxonomists for standard genome sequencing and annotation.</title>
        <authorList>
            <consortium name="The Broad Institute Genomics Platform"/>
            <consortium name="The Broad Institute Genome Sequencing Center for Infectious Disease"/>
            <person name="Wu L."/>
            <person name="Ma J."/>
        </authorList>
    </citation>
    <scope>NUCLEOTIDE SEQUENCE [LARGE SCALE GENOMIC DNA]</scope>
    <source>
        <strain evidence="2">CGMCC 1.15044</strain>
    </source>
</reference>